<organism evidence="2 3">
    <name type="scientific">Rhizoctonia solani</name>
    <dbReference type="NCBI Taxonomy" id="456999"/>
    <lineage>
        <taxon>Eukaryota</taxon>
        <taxon>Fungi</taxon>
        <taxon>Dikarya</taxon>
        <taxon>Basidiomycota</taxon>
        <taxon>Agaricomycotina</taxon>
        <taxon>Agaricomycetes</taxon>
        <taxon>Cantharellales</taxon>
        <taxon>Ceratobasidiaceae</taxon>
        <taxon>Rhizoctonia</taxon>
    </lineage>
</organism>
<feature type="compositionally biased region" description="Polar residues" evidence="1">
    <location>
        <begin position="273"/>
        <end position="282"/>
    </location>
</feature>
<proteinExistence type="predicted"/>
<comment type="caution">
    <text evidence="2">The sequence shown here is derived from an EMBL/GenBank/DDBJ whole genome shotgun (WGS) entry which is preliminary data.</text>
</comment>
<protein>
    <submittedName>
        <fullName evidence="2">Uncharacterized protein</fullName>
    </submittedName>
</protein>
<feature type="compositionally biased region" description="Polar residues" evidence="1">
    <location>
        <begin position="326"/>
        <end position="335"/>
    </location>
</feature>
<dbReference type="AlphaFoldDB" id="A0A8H7I3Y1"/>
<feature type="compositionally biased region" description="Basic residues" evidence="1">
    <location>
        <begin position="427"/>
        <end position="441"/>
    </location>
</feature>
<feature type="region of interest" description="Disordered" evidence="1">
    <location>
        <begin position="326"/>
        <end position="371"/>
    </location>
</feature>
<feature type="region of interest" description="Disordered" evidence="1">
    <location>
        <begin position="258"/>
        <end position="311"/>
    </location>
</feature>
<accession>A0A8H7I3Y1</accession>
<feature type="region of interest" description="Disordered" evidence="1">
    <location>
        <begin position="465"/>
        <end position="490"/>
    </location>
</feature>
<reference evidence="2" key="1">
    <citation type="submission" date="2020-09" db="EMBL/GenBank/DDBJ databases">
        <title>Comparative genome analyses of four rice-infecting Rhizoctonia solani isolates reveal extensive enrichment of homogalacturonan modification genes.</title>
        <authorList>
            <person name="Lee D.-Y."/>
            <person name="Jeon J."/>
            <person name="Kim K.-T."/>
            <person name="Cheong K."/>
            <person name="Song H."/>
            <person name="Choi G."/>
            <person name="Ko J."/>
            <person name="Opiyo S.O."/>
            <person name="Zuo S."/>
            <person name="Madhav S."/>
            <person name="Lee Y.-H."/>
            <person name="Wang G.-L."/>
        </authorList>
    </citation>
    <scope>NUCLEOTIDE SEQUENCE</scope>
    <source>
        <strain evidence="2">AG1-IA B2</strain>
    </source>
</reference>
<gene>
    <name evidence="2" type="ORF">RHS01_10982</name>
</gene>
<evidence type="ECO:0000313" key="2">
    <source>
        <dbReference type="EMBL" id="KAF8748164.1"/>
    </source>
</evidence>
<feature type="compositionally biased region" description="Low complexity" evidence="1">
    <location>
        <begin position="153"/>
        <end position="163"/>
    </location>
</feature>
<feature type="region of interest" description="Disordered" evidence="1">
    <location>
        <begin position="394"/>
        <end position="451"/>
    </location>
</feature>
<name>A0A8H7I3Y1_9AGAM</name>
<dbReference type="EMBL" id="JACYCF010000045">
    <property type="protein sequence ID" value="KAF8748164.1"/>
    <property type="molecule type" value="Genomic_DNA"/>
</dbReference>
<feature type="region of interest" description="Disordered" evidence="1">
    <location>
        <begin position="153"/>
        <end position="183"/>
    </location>
</feature>
<dbReference type="Proteomes" id="UP000614334">
    <property type="component" value="Unassembled WGS sequence"/>
</dbReference>
<evidence type="ECO:0000256" key="1">
    <source>
        <dbReference type="SAM" id="MobiDB-lite"/>
    </source>
</evidence>
<sequence>MICVISTRGYRPWIHCRSVSGPVATCWWFSRRTKGYWLIAQYVEATKASLPTSLPLTSSTIETKSTASRPIASAFVAQVHETSSPALLRVLYVSLRPSPATLAAASHPPSSLTNLGVRKRETEDGEIVEVDPIRAKRALVEVVEVVDVRPTADAAASGSSIASPPTPVTSPNPSVASPNLSFASPRMATSSPAFRVPWDHTDTGSNGLAVHMNFLSFASADHLVTAHPSFVTAKAPASDCTNGPSTMNRAIYHSKVSDRPTSCGTCRARSQPPAWSQGNHASPTVAHIRNSNPAGRPKRTNGREMSEHTGLGATIGKCVNRIKISNKSTSASDPQAISGRASCAKTSDDDGASNQGNRRVMGLKDEMKREDKREREVVDLISDADEDDALVSGRTARTPPRMSRPMETPPTRPVVVPLRPQPSTPPRKAHPAHRQHERAKVHCGSVRGGDNNEYTAKAEAIAARRARDTMGGSELRRASGPGCGDVRHGDELWGETIRPVERDDGASEHVGSVLDQMELGLRVELGNRLGEPQMDFDSLTSLLDMLGSHGIPYSEASAEVDLANVGLDFSWVDSMSQGGQGIGMQGLMGGDEGQGQMAGMEFGTNVVETARGEVDGQTGAMSEEDLAQLLAAFGSS</sequence>
<feature type="compositionally biased region" description="Basic and acidic residues" evidence="1">
    <location>
        <begin position="362"/>
        <end position="371"/>
    </location>
</feature>
<evidence type="ECO:0000313" key="3">
    <source>
        <dbReference type="Proteomes" id="UP000614334"/>
    </source>
</evidence>